<dbReference type="eggNOG" id="COG5592">
    <property type="taxonomic scope" value="Bacteria"/>
</dbReference>
<dbReference type="PATRIC" id="fig|1230338.3.peg.1582"/>
<dbReference type="PANTHER" id="PTHR35585">
    <property type="entry name" value="HHE DOMAIN PROTEIN (AFU_ORTHOLOGUE AFUA_4G00730)"/>
    <property type="match status" value="1"/>
</dbReference>
<dbReference type="AlphaFoldDB" id="L2F5R4"/>
<sequence>MNLIEALNQSHKNIRSLGEKLANCADTEQQLALFAELWQQFFLHEHAEEQIAFQLMVKKDISNQQFTDKTLQYAVDEHHYFEQFVENIALMPPNRPECYKLMQELVLQLDSHMKHEEAYIFPRLTEQLNDEQNERLTAQYLHALKLK</sequence>
<dbReference type="Pfam" id="PF01814">
    <property type="entry name" value="Hemerythrin"/>
    <property type="match status" value="1"/>
</dbReference>
<dbReference type="OrthoDB" id="5523420at2"/>
<proteinExistence type="predicted"/>
<dbReference type="Gene3D" id="1.20.120.520">
    <property type="entry name" value="nmb1532 protein domain like"/>
    <property type="match status" value="1"/>
</dbReference>
<name>L2F5R4_9GAMM</name>
<dbReference type="PANTHER" id="PTHR35585:SF1">
    <property type="entry name" value="HHE DOMAIN PROTEIN (AFU_ORTHOLOGUE AFUA_4G00730)"/>
    <property type="match status" value="1"/>
</dbReference>
<evidence type="ECO:0000259" key="1">
    <source>
        <dbReference type="Pfam" id="PF01814"/>
    </source>
</evidence>
<protein>
    <submittedName>
        <fullName evidence="2">Hemerythrin HHE cation binding domain-containing protein</fullName>
    </submittedName>
</protein>
<dbReference type="InterPro" id="IPR012312">
    <property type="entry name" value="Hemerythrin-like"/>
</dbReference>
<dbReference type="RefSeq" id="WP_009501925.1">
    <property type="nucleotide sequence ID" value="NZ_ANIN01000002.1"/>
</dbReference>
<feature type="domain" description="Hemerythrin-like" evidence="1">
    <location>
        <begin position="75"/>
        <end position="128"/>
    </location>
</feature>
<accession>L2F5R4</accession>
<dbReference type="EMBL" id="ANIN01000002">
    <property type="protein sequence ID" value="ELA08372.1"/>
    <property type="molecule type" value="Genomic_DNA"/>
</dbReference>
<dbReference type="Proteomes" id="UP000023795">
    <property type="component" value="Unassembled WGS sequence"/>
</dbReference>
<reference evidence="2 3" key="1">
    <citation type="journal article" date="2013" name="Genome Announc.">
        <title>Genome Sequence of Moraxella macacae 0408225, a Novel Bacterial Species Isolated from a Cynomolgus Macaque with Epistaxis.</title>
        <authorList>
            <person name="Ladner J.T."/>
            <person name="Whitehouse C.A."/>
            <person name="Koroleva G.I."/>
            <person name="Palacios G.F."/>
        </authorList>
    </citation>
    <scope>NUCLEOTIDE SEQUENCE [LARGE SCALE GENOMIC DNA]</scope>
    <source>
        <strain evidence="2 3">0408225</strain>
    </source>
</reference>
<comment type="caution">
    <text evidence="2">The sequence shown here is derived from an EMBL/GenBank/DDBJ whole genome shotgun (WGS) entry which is preliminary data.</text>
</comment>
<evidence type="ECO:0000313" key="3">
    <source>
        <dbReference type="Proteomes" id="UP000023795"/>
    </source>
</evidence>
<keyword evidence="3" id="KW-1185">Reference proteome</keyword>
<evidence type="ECO:0000313" key="2">
    <source>
        <dbReference type="EMBL" id="ELA08372.1"/>
    </source>
</evidence>
<gene>
    <name evidence="2" type="ORF">MOMA_07421</name>
</gene>
<organism evidence="2 3">
    <name type="scientific">Moraxella macacae 0408225</name>
    <dbReference type="NCBI Taxonomy" id="1230338"/>
    <lineage>
        <taxon>Bacteria</taxon>
        <taxon>Pseudomonadati</taxon>
        <taxon>Pseudomonadota</taxon>
        <taxon>Gammaproteobacteria</taxon>
        <taxon>Moraxellales</taxon>
        <taxon>Moraxellaceae</taxon>
        <taxon>Moraxella</taxon>
    </lineage>
</organism>